<feature type="transmembrane region" description="Helical" evidence="5">
    <location>
        <begin position="207"/>
        <end position="228"/>
    </location>
</feature>
<dbReference type="EMBL" id="LEKT01000001">
    <property type="protein sequence ID" value="KMO87928.1"/>
    <property type="molecule type" value="Genomic_DNA"/>
</dbReference>
<proteinExistence type="predicted"/>
<feature type="transmembrane region" description="Helical" evidence="5">
    <location>
        <begin position="55"/>
        <end position="79"/>
    </location>
</feature>
<dbReference type="OrthoDB" id="9786493at2"/>
<protein>
    <submittedName>
        <fullName evidence="6">Formate transporter</fullName>
    </submittedName>
</protein>
<dbReference type="InParanoid" id="A0A0J6X075"/>
<dbReference type="PANTHER" id="PTHR30520">
    <property type="entry name" value="FORMATE TRANSPORTER-RELATED"/>
    <property type="match status" value="1"/>
</dbReference>
<dbReference type="PATRIC" id="fig|1122219.3.peg.147"/>
<keyword evidence="3 5" id="KW-1133">Transmembrane helix</keyword>
<dbReference type="AlphaFoldDB" id="A0A0J6X075"/>
<dbReference type="InterPro" id="IPR000292">
    <property type="entry name" value="For/NO2_transpt"/>
</dbReference>
<dbReference type="RefSeq" id="WP_048512888.1">
    <property type="nucleotide sequence ID" value="NZ_FUXD01000003.1"/>
</dbReference>
<evidence type="ECO:0000256" key="5">
    <source>
        <dbReference type="SAM" id="Phobius"/>
    </source>
</evidence>
<dbReference type="GO" id="GO:0005886">
    <property type="term" value="C:plasma membrane"/>
    <property type="evidence" value="ECO:0007669"/>
    <property type="project" value="TreeGrafter"/>
</dbReference>
<dbReference type="GO" id="GO:0015499">
    <property type="term" value="F:formate transmembrane transporter activity"/>
    <property type="evidence" value="ECO:0007669"/>
    <property type="project" value="TreeGrafter"/>
</dbReference>
<comment type="caution">
    <text evidence="6">The sequence shown here is derived from an EMBL/GenBank/DDBJ whole genome shotgun (WGS) entry which is preliminary data.</text>
</comment>
<dbReference type="Gene3D" id="1.20.1080.10">
    <property type="entry name" value="Glycerol uptake facilitator protein"/>
    <property type="match status" value="1"/>
</dbReference>
<dbReference type="Proteomes" id="UP000036503">
    <property type="component" value="Unassembled WGS sequence"/>
</dbReference>
<feature type="transmembrane region" description="Helical" evidence="5">
    <location>
        <begin position="135"/>
        <end position="160"/>
    </location>
</feature>
<keyword evidence="4 5" id="KW-0472">Membrane</keyword>
<dbReference type="STRING" id="39029.BSR42_06670"/>
<dbReference type="InterPro" id="IPR023271">
    <property type="entry name" value="Aquaporin-like"/>
</dbReference>
<evidence type="ECO:0000256" key="3">
    <source>
        <dbReference type="ARBA" id="ARBA00022989"/>
    </source>
</evidence>
<keyword evidence="2 5" id="KW-0812">Transmembrane</keyword>
<feature type="transmembrane region" description="Helical" evidence="5">
    <location>
        <begin position="248"/>
        <end position="272"/>
    </location>
</feature>
<name>A0A0J6X075_9FIRM</name>
<evidence type="ECO:0000313" key="7">
    <source>
        <dbReference type="Proteomes" id="UP000036503"/>
    </source>
</evidence>
<keyword evidence="7" id="KW-1185">Reference proteome</keyword>
<gene>
    <name evidence="6" type="ORF">AB840_00685</name>
</gene>
<evidence type="ECO:0000256" key="1">
    <source>
        <dbReference type="ARBA" id="ARBA00004141"/>
    </source>
</evidence>
<feature type="transmembrane region" description="Helical" evidence="5">
    <location>
        <begin position="85"/>
        <end position="104"/>
    </location>
</feature>
<comment type="subcellular location">
    <subcellularLocation>
        <location evidence="1">Membrane</location>
        <topology evidence="1">Multi-pass membrane protein</topology>
    </subcellularLocation>
</comment>
<reference evidence="6 7" key="1">
    <citation type="submission" date="2015-06" db="EMBL/GenBank/DDBJ databases">
        <title>Draft genome sequence of beer spoilage bacterium Megasphaera cerevisiae type strain 20462.</title>
        <authorList>
            <person name="Kutumbaka K."/>
            <person name="Pasmowitz J."/>
            <person name="Mategko J."/>
            <person name="Reyes D."/>
            <person name="Friedrich A."/>
            <person name="Han S."/>
            <person name="Martens-Habbena W."/>
            <person name="Neal-McKinney J."/>
            <person name="Janagama H.K."/>
            <person name="Nadala C."/>
            <person name="Samadpour M."/>
        </authorList>
    </citation>
    <scope>NUCLEOTIDE SEQUENCE [LARGE SCALE GENOMIC DNA]</scope>
    <source>
        <strain evidence="6 7">DSM 20462</strain>
    </source>
</reference>
<evidence type="ECO:0000256" key="4">
    <source>
        <dbReference type="ARBA" id="ARBA00023136"/>
    </source>
</evidence>
<sequence length="294" mass="33064">MVSKYNNACLYEQCDSAACKAQVIVEEHERLSPHLLFEIIRRDGEDELNRTTRSLIFSALAAGITISFSFYFKAILTMYLNGAPWADMVTSFGYATGFLVVILGRMQLFTENTITTMIPFFHDTSFSKFFQVMKLWGVVFFFNLIGTAIAAFFLSNSYFVTTDVATSLHQIAMHVMAMEPAVNMIRGIPAGILIAAIVWMMPMSQGFSFFMILCFTYFISLGGFSHVVVGSCEAAYEVIHGNASLFDYFFRFLLPTGFGNVLGGTFVFTLLVRAQVTAYYKKESKEYQEKVIGH</sequence>
<accession>A0A0J6X075</accession>
<evidence type="ECO:0000256" key="2">
    <source>
        <dbReference type="ARBA" id="ARBA00022692"/>
    </source>
</evidence>
<feature type="transmembrane region" description="Helical" evidence="5">
    <location>
        <begin position="180"/>
        <end position="200"/>
    </location>
</feature>
<organism evidence="6 7">
    <name type="scientific">Megasphaera cerevisiae DSM 20462</name>
    <dbReference type="NCBI Taxonomy" id="1122219"/>
    <lineage>
        <taxon>Bacteria</taxon>
        <taxon>Bacillati</taxon>
        <taxon>Bacillota</taxon>
        <taxon>Negativicutes</taxon>
        <taxon>Veillonellales</taxon>
        <taxon>Veillonellaceae</taxon>
        <taxon>Megasphaera</taxon>
    </lineage>
</organism>
<dbReference type="Pfam" id="PF01226">
    <property type="entry name" value="Form_Nir_trans"/>
    <property type="match status" value="1"/>
</dbReference>
<evidence type="ECO:0000313" key="6">
    <source>
        <dbReference type="EMBL" id="KMO87928.1"/>
    </source>
</evidence>
<dbReference type="PANTHER" id="PTHR30520:SF2">
    <property type="entry name" value="INNER MEMBRANE PROTEIN YFDC"/>
    <property type="match status" value="1"/>
</dbReference>